<sequence>MAGYNLRKTAGRSSRVQKGSGSPAVGGKRGTGPLLQPESPLSGDQVSQTAARRTVEQSTSTVRITRRTKTSKPTVRRPHETIESPEASKTAVETPSQKRRKSLAAMEATLQKAYKESNMAPRNGHKVPTGRHEAVHARKPNTVSYETNDEIEDTDKSESIDFANTDELFAYDTNAAIVDINDSDVDDSDQEDYIETTNIFIPISLADTDAMEEAATYARLNLNDATITMYQGRFKERLEGITRHIFQILGNLKSSDSIFSSPFTNSTWVTISPRQNKVDLVINAMEKAVLPAARTILGAPSLTRDGILALSPINSKHLKKGTYLDIVTNDLDETEHALYNGSGTGTAKPTESGVWGRYANHQRYLAAPPGPDESQHYRYIRSGGQRRTNFRLVSIFETAEDTSVSIEDPDWLVILWETVQILMTRSYDVHAHFGKFNNAACVQLFADIADFTIPHSFPRPAEPLNKALPIKQGIKKHIRPTKCSNCGAKLGKSGWSNVPGTLDKIWCAVCYTYYRRNADVRPESMYASPWIGSERVCYTLGCPSLGVLLHHPDPELKGKYLCEKCLYIYQDPPELRVCIDCGSKDMTNRWTKCFGQARKWRCGPCTTKWKVAERERDPPPAKPSKCWHCRKPASKKTRGSLLTWNTECRKWLCENCRSSCSKNSVLPFVRRQTEGIEFRCDTPECQRVKSRWWRLFRDNQDQSVKLYCRQCRFQSAHQSLPNDETFHTWMWLRPGRRRKFRADLLRDYLARYQINNSPEAIRLLSATDNNQIDEQMNIANH</sequence>
<organism evidence="1 2">
    <name type="scientific">Aspergillus brunneoviolaceus CBS 621.78</name>
    <dbReference type="NCBI Taxonomy" id="1450534"/>
    <lineage>
        <taxon>Eukaryota</taxon>
        <taxon>Fungi</taxon>
        <taxon>Dikarya</taxon>
        <taxon>Ascomycota</taxon>
        <taxon>Pezizomycotina</taxon>
        <taxon>Eurotiomycetes</taxon>
        <taxon>Eurotiomycetidae</taxon>
        <taxon>Eurotiales</taxon>
        <taxon>Aspergillaceae</taxon>
        <taxon>Aspergillus</taxon>
        <taxon>Aspergillus subgen. Circumdati</taxon>
    </lineage>
</organism>
<dbReference type="EMBL" id="KZ825445">
    <property type="protein sequence ID" value="RAH39626.1"/>
    <property type="molecule type" value="Genomic_DNA"/>
</dbReference>
<keyword evidence="2" id="KW-1185">Reference proteome</keyword>
<evidence type="ECO:0000313" key="1">
    <source>
        <dbReference type="EMBL" id="RAH39626.1"/>
    </source>
</evidence>
<gene>
    <name evidence="1" type="ORF">BO95DRAFT_437415</name>
</gene>
<proteinExistence type="predicted"/>
<dbReference type="Proteomes" id="UP000249057">
    <property type="component" value="Unassembled WGS sequence"/>
</dbReference>
<accession>A0ACD1FRM7</accession>
<name>A0ACD1FRM7_9EURO</name>
<reference evidence="1" key="1">
    <citation type="submission" date="2018-02" db="EMBL/GenBank/DDBJ databases">
        <title>The genomes of Aspergillus section Nigri reveals drivers in fungal speciation.</title>
        <authorList>
            <consortium name="DOE Joint Genome Institute"/>
            <person name="Vesth T.C."/>
            <person name="Nybo J."/>
            <person name="Theobald S."/>
            <person name="Brandl J."/>
            <person name="Frisvad J.C."/>
            <person name="Nielsen K.F."/>
            <person name="Lyhne E.K."/>
            <person name="Kogle M.E."/>
            <person name="Kuo A."/>
            <person name="Riley R."/>
            <person name="Clum A."/>
            <person name="Nolan M."/>
            <person name="Lipzen A."/>
            <person name="Salamov A."/>
            <person name="Henrissat B."/>
            <person name="Wiebenga A."/>
            <person name="De vries R.P."/>
            <person name="Grigoriev I.V."/>
            <person name="Mortensen U.H."/>
            <person name="Andersen M.R."/>
            <person name="Baker S.E."/>
        </authorList>
    </citation>
    <scope>NUCLEOTIDE SEQUENCE</scope>
    <source>
        <strain evidence="1">CBS 621.78</strain>
    </source>
</reference>
<protein>
    <submittedName>
        <fullName evidence="1">Uncharacterized protein</fullName>
    </submittedName>
</protein>
<evidence type="ECO:0000313" key="2">
    <source>
        <dbReference type="Proteomes" id="UP000249057"/>
    </source>
</evidence>